<dbReference type="InterPro" id="IPR003453">
    <property type="entry name" value="ABC_MlaE_roteobac"/>
</dbReference>
<evidence type="ECO:0000313" key="2">
    <source>
        <dbReference type="EMBL" id="TCJ14780.1"/>
    </source>
</evidence>
<dbReference type="NCBIfam" id="TIGR00056">
    <property type="entry name" value="MlaE family lipid ABC transporter permease subunit"/>
    <property type="match status" value="1"/>
</dbReference>
<dbReference type="GO" id="GO:0043190">
    <property type="term" value="C:ATP-binding cassette (ABC) transporter complex"/>
    <property type="evidence" value="ECO:0007669"/>
    <property type="project" value="InterPro"/>
</dbReference>
<accession>A0A4R1BCK3</accession>
<dbReference type="InterPro" id="IPR030802">
    <property type="entry name" value="Permease_MalE"/>
</dbReference>
<comment type="similarity">
    <text evidence="1">Belongs to the MlaE permease family.</text>
</comment>
<sequence length="309" mass="32564">MLIHNRLRAAGVAWPAVELSGFDADHLALIRLVTDRLAAPAPTPPARFGFLARLGERVSGAAAELPGMLALLGQISEGLLGLLRRPAGFRMREFFVQLQSVGLGALPIVAMMTFLIGVVFAYLLGIQIEKYGANIFIVDGVSLAIARELSPMLVAVLVAGRSGAAFTAQIGAMKVTEEIDAIATLGLSPIKVLVLPRLLAIVVAMPLLSFFGDLMGVLGAATVAASQLDITLHTFFTRMRDVLPLDTVTYGLSKAPAFAVAIAFIACRNGFAVSRDARSVGERTTATVVTSLMAVILINALYAILNPAL</sequence>
<dbReference type="PANTHER" id="PTHR30188:SF3">
    <property type="entry name" value="ABC TRANSPORTER PERMEASE"/>
    <property type="match status" value="1"/>
</dbReference>
<dbReference type="PANTHER" id="PTHR30188">
    <property type="entry name" value="ABC TRANSPORTER PERMEASE PROTEIN-RELATED"/>
    <property type="match status" value="1"/>
</dbReference>
<feature type="transmembrane region" description="Helical" evidence="1">
    <location>
        <begin position="94"/>
        <end position="123"/>
    </location>
</feature>
<dbReference type="Pfam" id="PF02405">
    <property type="entry name" value="MlaE"/>
    <property type="match status" value="1"/>
</dbReference>
<reference evidence="2 3" key="1">
    <citation type="submission" date="2019-03" db="EMBL/GenBank/DDBJ databases">
        <title>Genome sequence of Thiobacillaceae bacterium LSR1, a sulfur-oxidizing bacterium isolated from freshwater sediment.</title>
        <authorList>
            <person name="Li S."/>
        </authorList>
    </citation>
    <scope>NUCLEOTIDE SEQUENCE [LARGE SCALE GENOMIC DNA]</scope>
    <source>
        <strain evidence="2 3">LSR1</strain>
    </source>
</reference>
<evidence type="ECO:0000313" key="3">
    <source>
        <dbReference type="Proteomes" id="UP000295443"/>
    </source>
</evidence>
<dbReference type="OrthoDB" id="9810518at2"/>
<gene>
    <name evidence="2" type="ORF">EZJ19_09015</name>
</gene>
<dbReference type="GO" id="GO:0005548">
    <property type="term" value="F:phospholipid transporter activity"/>
    <property type="evidence" value="ECO:0007669"/>
    <property type="project" value="TreeGrafter"/>
</dbReference>
<comment type="caution">
    <text evidence="2">The sequence shown here is derived from an EMBL/GenBank/DDBJ whole genome shotgun (WGS) entry which is preliminary data.</text>
</comment>
<name>A0A4R1BCK3_9PROT</name>
<comment type="subcellular location">
    <subcellularLocation>
        <location evidence="1">Cell inner membrane</location>
        <topology evidence="1">Multi-pass membrane protein</topology>
    </subcellularLocation>
</comment>
<comment type="caution">
    <text evidence="1">Lacks conserved residue(s) required for the propagation of feature annotation.</text>
</comment>
<proteinExistence type="inferred from homology"/>
<dbReference type="Proteomes" id="UP000295443">
    <property type="component" value="Unassembled WGS sequence"/>
</dbReference>
<keyword evidence="1" id="KW-0812">Transmembrane</keyword>
<keyword evidence="1" id="KW-0472">Membrane</keyword>
<protein>
    <submittedName>
        <fullName evidence="2">ABC transporter permease</fullName>
    </submittedName>
</protein>
<dbReference type="EMBL" id="SJZB01000033">
    <property type="protein sequence ID" value="TCJ14780.1"/>
    <property type="molecule type" value="Genomic_DNA"/>
</dbReference>
<keyword evidence="1" id="KW-0997">Cell inner membrane</keyword>
<keyword evidence="1" id="KW-1133">Transmembrane helix</keyword>
<dbReference type="AlphaFoldDB" id="A0A4R1BCK3"/>
<feature type="transmembrane region" description="Helical" evidence="1">
    <location>
        <begin position="198"/>
        <end position="228"/>
    </location>
</feature>
<feature type="transmembrane region" description="Helical" evidence="1">
    <location>
        <begin position="286"/>
        <end position="305"/>
    </location>
</feature>
<evidence type="ECO:0000256" key="1">
    <source>
        <dbReference type="RuleBase" id="RU362044"/>
    </source>
</evidence>
<organism evidence="2 3">
    <name type="scientific">Parasulfuritortus cantonensis</name>
    <dbReference type="NCBI Taxonomy" id="2528202"/>
    <lineage>
        <taxon>Bacteria</taxon>
        <taxon>Pseudomonadati</taxon>
        <taxon>Pseudomonadota</taxon>
        <taxon>Betaproteobacteria</taxon>
        <taxon>Nitrosomonadales</taxon>
        <taxon>Thiobacillaceae</taxon>
        <taxon>Parasulfuritortus</taxon>
    </lineage>
</organism>
<keyword evidence="3" id="KW-1185">Reference proteome</keyword>
<keyword evidence="1" id="KW-1003">Cell membrane</keyword>
<feature type="transmembrane region" description="Helical" evidence="1">
    <location>
        <begin position="248"/>
        <end position="266"/>
    </location>
</feature>